<gene>
    <name evidence="2" type="ORF">KI387_022859</name>
</gene>
<dbReference type="Proteomes" id="UP000824469">
    <property type="component" value="Unassembled WGS sequence"/>
</dbReference>
<protein>
    <submittedName>
        <fullName evidence="2">Uncharacterized protein</fullName>
    </submittedName>
</protein>
<dbReference type="AlphaFoldDB" id="A0AA38G0U9"/>
<evidence type="ECO:0000256" key="1">
    <source>
        <dbReference type="SAM" id="MobiDB-lite"/>
    </source>
</evidence>
<evidence type="ECO:0000313" key="2">
    <source>
        <dbReference type="EMBL" id="KAH9314232.1"/>
    </source>
</evidence>
<feature type="region of interest" description="Disordered" evidence="1">
    <location>
        <begin position="10"/>
        <end position="33"/>
    </location>
</feature>
<evidence type="ECO:0000313" key="3">
    <source>
        <dbReference type="Proteomes" id="UP000824469"/>
    </source>
</evidence>
<accession>A0AA38G0U9</accession>
<proteinExistence type="predicted"/>
<feature type="non-terminal residue" evidence="2">
    <location>
        <position position="138"/>
    </location>
</feature>
<name>A0AA38G0U9_TAXCH</name>
<organism evidence="2 3">
    <name type="scientific">Taxus chinensis</name>
    <name type="common">Chinese yew</name>
    <name type="synonym">Taxus wallichiana var. chinensis</name>
    <dbReference type="NCBI Taxonomy" id="29808"/>
    <lineage>
        <taxon>Eukaryota</taxon>
        <taxon>Viridiplantae</taxon>
        <taxon>Streptophyta</taxon>
        <taxon>Embryophyta</taxon>
        <taxon>Tracheophyta</taxon>
        <taxon>Spermatophyta</taxon>
        <taxon>Pinopsida</taxon>
        <taxon>Pinidae</taxon>
        <taxon>Conifers II</taxon>
        <taxon>Cupressales</taxon>
        <taxon>Taxaceae</taxon>
        <taxon>Taxus</taxon>
    </lineage>
</organism>
<reference evidence="2 3" key="1">
    <citation type="journal article" date="2021" name="Nat. Plants">
        <title>The Taxus genome provides insights into paclitaxel biosynthesis.</title>
        <authorList>
            <person name="Xiong X."/>
            <person name="Gou J."/>
            <person name="Liao Q."/>
            <person name="Li Y."/>
            <person name="Zhou Q."/>
            <person name="Bi G."/>
            <person name="Li C."/>
            <person name="Du R."/>
            <person name="Wang X."/>
            <person name="Sun T."/>
            <person name="Guo L."/>
            <person name="Liang H."/>
            <person name="Lu P."/>
            <person name="Wu Y."/>
            <person name="Zhang Z."/>
            <person name="Ro D.K."/>
            <person name="Shang Y."/>
            <person name="Huang S."/>
            <person name="Yan J."/>
        </authorList>
    </citation>
    <scope>NUCLEOTIDE SEQUENCE [LARGE SCALE GENOMIC DNA]</scope>
    <source>
        <strain evidence="2">Ta-2019</strain>
    </source>
</reference>
<comment type="caution">
    <text evidence="2">The sequence shown here is derived from an EMBL/GenBank/DDBJ whole genome shotgun (WGS) entry which is preliminary data.</text>
</comment>
<dbReference type="EMBL" id="JAHRHJ020000005">
    <property type="protein sequence ID" value="KAH9314232.1"/>
    <property type="molecule type" value="Genomic_DNA"/>
</dbReference>
<keyword evidence="3" id="KW-1185">Reference proteome</keyword>
<feature type="compositionally biased region" description="Basic and acidic residues" evidence="1">
    <location>
        <begin position="19"/>
        <end position="29"/>
    </location>
</feature>
<feature type="non-terminal residue" evidence="2">
    <location>
        <position position="1"/>
    </location>
</feature>
<sequence length="138" mass="15826">YVLGVYTPISKLPTDLDDDKSHEGDKEGSFVDLESGFPEDKEVKDDLGYGIESISNACFHKEDNEDVDYDLEVEVVSLDVLTIDICYEETKEYYEAKMDSHEVQPSMIKIWKDDRSKSDDTVIERLIADLGKICYQQQ</sequence>